<accession>A0A2G8SQ61</accession>
<evidence type="ECO:0000313" key="2">
    <source>
        <dbReference type="EMBL" id="PIL35905.1"/>
    </source>
</evidence>
<dbReference type="Pfam" id="PF16242">
    <property type="entry name" value="Pyrid_ox_like"/>
    <property type="match status" value="1"/>
</dbReference>
<dbReference type="Proteomes" id="UP000230002">
    <property type="component" value="Unassembled WGS sequence"/>
</dbReference>
<feature type="domain" description="General stress protein FMN-binding split barrel" evidence="1">
    <location>
        <begin position="76"/>
        <end position="229"/>
    </location>
</feature>
<evidence type="ECO:0000259" key="1">
    <source>
        <dbReference type="Pfam" id="PF16242"/>
    </source>
</evidence>
<comment type="caution">
    <text evidence="2">The sequence shown here is derived from an EMBL/GenBank/DDBJ whole genome shotgun (WGS) entry which is preliminary data.</text>
</comment>
<dbReference type="AlphaFoldDB" id="A0A2G8SQ61"/>
<dbReference type="InterPro" id="IPR038725">
    <property type="entry name" value="YdaG_split_barrel_FMN-bd"/>
</dbReference>
<proteinExistence type="predicted"/>
<dbReference type="SUPFAM" id="SSF50475">
    <property type="entry name" value="FMN-binding split barrel"/>
    <property type="match status" value="1"/>
</dbReference>
<evidence type="ECO:0000313" key="3">
    <source>
        <dbReference type="Proteomes" id="UP000230002"/>
    </source>
</evidence>
<dbReference type="PANTHER" id="PTHR34818:SF1">
    <property type="entry name" value="PROTEIN BLI-3"/>
    <property type="match status" value="1"/>
</dbReference>
<reference evidence="2 3" key="1">
    <citation type="journal article" date="2015" name="Sci. Rep.">
        <title>Chromosome-level genome map provides insights into diverse defense mechanisms in the medicinal fungus Ganoderma sinense.</title>
        <authorList>
            <person name="Zhu Y."/>
            <person name="Xu J."/>
            <person name="Sun C."/>
            <person name="Zhou S."/>
            <person name="Xu H."/>
            <person name="Nelson D.R."/>
            <person name="Qian J."/>
            <person name="Song J."/>
            <person name="Luo H."/>
            <person name="Xiang L."/>
            <person name="Li Y."/>
            <person name="Xu Z."/>
            <person name="Ji A."/>
            <person name="Wang L."/>
            <person name="Lu S."/>
            <person name="Hayward A."/>
            <person name="Sun W."/>
            <person name="Li X."/>
            <person name="Schwartz D.C."/>
            <person name="Wang Y."/>
            <person name="Chen S."/>
        </authorList>
    </citation>
    <scope>NUCLEOTIDE SEQUENCE [LARGE SCALE GENOMIC DNA]</scope>
    <source>
        <strain evidence="2 3">ZZ0214-1</strain>
    </source>
</reference>
<dbReference type="STRING" id="1077348.A0A2G8SQ61"/>
<dbReference type="InterPro" id="IPR012349">
    <property type="entry name" value="Split_barrel_FMN-bd"/>
</dbReference>
<dbReference type="EMBL" id="AYKW01000002">
    <property type="protein sequence ID" value="PIL35905.1"/>
    <property type="molecule type" value="Genomic_DNA"/>
</dbReference>
<name>A0A2G8SQ61_9APHY</name>
<dbReference type="PANTHER" id="PTHR34818">
    <property type="entry name" value="PROTEIN BLI-3"/>
    <property type="match status" value="1"/>
</dbReference>
<dbReference type="InterPro" id="IPR052917">
    <property type="entry name" value="Stress-Dev_Protein"/>
</dbReference>
<keyword evidence="3" id="KW-1185">Reference proteome</keyword>
<dbReference type="OrthoDB" id="434253at2759"/>
<sequence length="253" mass="27799">MANPRLEVFTSRMMSEPNVSIHVTPRSSIAYIHLFPSSYRSTAKSPLNNLTNIMSNKELDPYTAKAERTDLSPQQKVDGLQNIVNTVKTGMLTTRSAGGDFHSRAMAPVPLERNQITLVFIANCVSPKCDEIQNDVHVNVSFYDTPSTNWASYAGKARISQDKDKIAKHWSPTTAAWFGDLGDGVHKGDQNDPRVAVIEVIPDEIRYWIATRGSVGRTVEVAVGAMSGRTAAPGELRTISKDEIQLLQGLTSK</sequence>
<protein>
    <recommendedName>
        <fullName evidence="1">General stress protein FMN-binding split barrel domain-containing protein</fullName>
    </recommendedName>
</protein>
<organism evidence="2 3">
    <name type="scientific">Ganoderma sinense ZZ0214-1</name>
    <dbReference type="NCBI Taxonomy" id="1077348"/>
    <lineage>
        <taxon>Eukaryota</taxon>
        <taxon>Fungi</taxon>
        <taxon>Dikarya</taxon>
        <taxon>Basidiomycota</taxon>
        <taxon>Agaricomycotina</taxon>
        <taxon>Agaricomycetes</taxon>
        <taxon>Polyporales</taxon>
        <taxon>Polyporaceae</taxon>
        <taxon>Ganoderma</taxon>
    </lineage>
</organism>
<gene>
    <name evidence="2" type="ORF">GSI_01565</name>
</gene>
<dbReference type="Gene3D" id="2.30.110.10">
    <property type="entry name" value="Electron Transport, Fmn-binding Protein, Chain A"/>
    <property type="match status" value="1"/>
</dbReference>